<dbReference type="EMBL" id="GL380112">
    <property type="protein sequence ID" value="EGT46912.1"/>
    <property type="molecule type" value="Genomic_DNA"/>
</dbReference>
<gene>
    <name evidence="1" type="ORF">CAEBREN_01855</name>
</gene>
<protein>
    <submittedName>
        <fullName evidence="1">Uncharacterized protein</fullName>
    </submittedName>
</protein>
<evidence type="ECO:0000313" key="1">
    <source>
        <dbReference type="EMBL" id="EGT46912.1"/>
    </source>
</evidence>
<keyword evidence="2" id="KW-1185">Reference proteome</keyword>
<organism evidence="2">
    <name type="scientific">Caenorhabditis brenneri</name>
    <name type="common">Nematode worm</name>
    <dbReference type="NCBI Taxonomy" id="135651"/>
    <lineage>
        <taxon>Eukaryota</taxon>
        <taxon>Metazoa</taxon>
        <taxon>Ecdysozoa</taxon>
        <taxon>Nematoda</taxon>
        <taxon>Chromadorea</taxon>
        <taxon>Rhabditida</taxon>
        <taxon>Rhabditina</taxon>
        <taxon>Rhabditomorpha</taxon>
        <taxon>Rhabditoidea</taxon>
        <taxon>Rhabditidae</taxon>
        <taxon>Peloderinae</taxon>
        <taxon>Caenorhabditis</taxon>
    </lineage>
</organism>
<dbReference type="AlphaFoldDB" id="G0P7D5"/>
<sequence length="26" mass="3194">MFFETEFSLYPKFPKMRKSGKLVVPW</sequence>
<reference evidence="2" key="1">
    <citation type="submission" date="2011-07" db="EMBL/GenBank/DDBJ databases">
        <authorList>
            <consortium name="Caenorhabditis brenneri Sequencing and Analysis Consortium"/>
            <person name="Wilson R.K."/>
        </authorList>
    </citation>
    <scope>NUCLEOTIDE SEQUENCE [LARGE SCALE GENOMIC DNA]</scope>
    <source>
        <strain evidence="2">PB2801</strain>
    </source>
</reference>
<dbReference type="InParanoid" id="G0P7D5"/>
<dbReference type="Proteomes" id="UP000008068">
    <property type="component" value="Unassembled WGS sequence"/>
</dbReference>
<proteinExistence type="predicted"/>
<accession>G0P7D5</accession>
<evidence type="ECO:0000313" key="2">
    <source>
        <dbReference type="Proteomes" id="UP000008068"/>
    </source>
</evidence>
<name>G0P7D5_CAEBE</name>
<dbReference type="HOGENOM" id="CLU_3417426_0_0_1"/>